<dbReference type="EMBL" id="JACHVB010000044">
    <property type="protein sequence ID" value="MBC2595613.1"/>
    <property type="molecule type" value="Genomic_DNA"/>
</dbReference>
<dbReference type="Proteomes" id="UP000546464">
    <property type="component" value="Unassembled WGS sequence"/>
</dbReference>
<dbReference type="InterPro" id="IPR028098">
    <property type="entry name" value="Glyco_trans_4-like_N"/>
</dbReference>
<evidence type="ECO:0000259" key="1">
    <source>
        <dbReference type="Pfam" id="PF13439"/>
    </source>
</evidence>
<protein>
    <submittedName>
        <fullName evidence="2">Glycosyltransferase</fullName>
    </submittedName>
</protein>
<comment type="caution">
    <text evidence="2">The sequence shown here is derived from an EMBL/GenBank/DDBJ whole genome shotgun (WGS) entry which is preliminary data.</text>
</comment>
<dbReference type="Pfam" id="PF13439">
    <property type="entry name" value="Glyco_transf_4"/>
    <property type="match status" value="1"/>
</dbReference>
<evidence type="ECO:0000313" key="2">
    <source>
        <dbReference type="EMBL" id="MBC2595613.1"/>
    </source>
</evidence>
<dbReference type="Pfam" id="PF13692">
    <property type="entry name" value="Glyco_trans_1_4"/>
    <property type="match status" value="1"/>
</dbReference>
<accession>A0A842HGG0</accession>
<proteinExistence type="predicted"/>
<dbReference type="GO" id="GO:0016757">
    <property type="term" value="F:glycosyltransferase activity"/>
    <property type="evidence" value="ECO:0007669"/>
    <property type="project" value="UniProtKB-ARBA"/>
</dbReference>
<name>A0A842HGG0_9BACT</name>
<dbReference type="RefSeq" id="WP_185676566.1">
    <property type="nucleotide sequence ID" value="NZ_JACHVB010000044.1"/>
</dbReference>
<feature type="domain" description="Glycosyltransferase subfamily 4-like N-terminal" evidence="1">
    <location>
        <begin position="23"/>
        <end position="154"/>
    </location>
</feature>
<keyword evidence="3" id="KW-1185">Reference proteome</keyword>
<keyword evidence="2" id="KW-0808">Transferase</keyword>
<sequence>MKIAFITHGNFKKHATLKRATGMAEPLIDAGHEVAIFMEDCPDNQEKVTLECPRAKMFWHQRQKAGWKEQRAKQKALSQWQPDVVWICGVGLRNWVFRPTKTCIILGDHSELYSVISTGRLRRLFYWGLEWLYSLYFDGHICASRYLETFYAKRLKRFGKRNTVHYSPYANNDAVIFPPKAEDNALHERFGDKKIILYMGSFMQGYGFWDMPTAFKRLAQTRDDFVAVMIGRGAEKQAAIDWVRQEQLGSVIHIEGYIAEEDLPSYFSIAHAFLCPLRDIIQDWARCPSKLFMYLPFRRPVVTCAIGEAAELFGESGCYYNPNDTGSLAETLARVLDDPCQFSTPNPEDHTYTSRTKDFLQWIESCFQKKSRK</sequence>
<reference evidence="2 3" key="1">
    <citation type="submission" date="2020-07" db="EMBL/GenBank/DDBJ databases">
        <authorList>
            <person name="Feng X."/>
        </authorList>
    </citation>
    <scope>NUCLEOTIDE SEQUENCE [LARGE SCALE GENOMIC DNA]</scope>
    <source>
        <strain evidence="2 3">JCM31066</strain>
    </source>
</reference>
<evidence type="ECO:0000313" key="3">
    <source>
        <dbReference type="Proteomes" id="UP000546464"/>
    </source>
</evidence>
<dbReference type="PANTHER" id="PTHR12526">
    <property type="entry name" value="GLYCOSYLTRANSFERASE"/>
    <property type="match status" value="1"/>
</dbReference>
<dbReference type="PANTHER" id="PTHR12526:SF600">
    <property type="entry name" value="GLYCOSYL TRANSFERASE GROUP 1"/>
    <property type="match status" value="1"/>
</dbReference>
<organism evidence="2 3">
    <name type="scientific">Ruficoccus amylovorans</name>
    <dbReference type="NCBI Taxonomy" id="1804625"/>
    <lineage>
        <taxon>Bacteria</taxon>
        <taxon>Pseudomonadati</taxon>
        <taxon>Verrucomicrobiota</taxon>
        <taxon>Opitutia</taxon>
        <taxon>Puniceicoccales</taxon>
        <taxon>Cerasicoccaceae</taxon>
        <taxon>Ruficoccus</taxon>
    </lineage>
</organism>
<dbReference type="Gene3D" id="3.40.50.2000">
    <property type="entry name" value="Glycogen Phosphorylase B"/>
    <property type="match status" value="2"/>
</dbReference>
<dbReference type="SUPFAM" id="SSF53756">
    <property type="entry name" value="UDP-Glycosyltransferase/glycogen phosphorylase"/>
    <property type="match status" value="1"/>
</dbReference>
<gene>
    <name evidence="2" type="ORF">H5P28_15200</name>
</gene>
<dbReference type="AlphaFoldDB" id="A0A842HGG0"/>